<dbReference type="InterPro" id="IPR004482">
    <property type="entry name" value="Mg_chelat-rel"/>
</dbReference>
<dbReference type="InterPro" id="IPR000523">
    <property type="entry name" value="Mg_chelatse_chII-like_cat_dom"/>
</dbReference>
<dbReference type="Proteomes" id="UP000823637">
    <property type="component" value="Unassembled WGS sequence"/>
</dbReference>
<protein>
    <submittedName>
        <fullName evidence="3">YifB family Mg chelatase-like AAA ATPase</fullName>
    </submittedName>
</protein>
<dbReference type="SUPFAM" id="SSF54211">
    <property type="entry name" value="Ribosomal protein S5 domain 2-like"/>
    <property type="match status" value="1"/>
</dbReference>
<name>A0A9D9EGA1_9BACT</name>
<dbReference type="InterPro" id="IPR045006">
    <property type="entry name" value="CHLI-like"/>
</dbReference>
<dbReference type="Pfam" id="PF01078">
    <property type="entry name" value="Mg_chelatase"/>
    <property type="match status" value="1"/>
</dbReference>
<gene>
    <name evidence="3" type="ORF">IAC32_01040</name>
</gene>
<dbReference type="PANTHER" id="PTHR32039:SF7">
    <property type="entry name" value="COMPETENCE PROTEIN COMM"/>
    <property type="match status" value="1"/>
</dbReference>
<dbReference type="Pfam" id="PF13541">
    <property type="entry name" value="ChlI"/>
    <property type="match status" value="1"/>
</dbReference>
<dbReference type="EMBL" id="JADIMR010000013">
    <property type="protein sequence ID" value="MBO8446320.1"/>
    <property type="molecule type" value="Genomic_DNA"/>
</dbReference>
<evidence type="ECO:0000256" key="1">
    <source>
        <dbReference type="ARBA" id="ARBA00006354"/>
    </source>
</evidence>
<comment type="similarity">
    <text evidence="1">Belongs to the Mg-chelatase subunits D/I family. ComM subfamily.</text>
</comment>
<dbReference type="Pfam" id="PF13335">
    <property type="entry name" value="Mg_chelatase_C"/>
    <property type="match status" value="1"/>
</dbReference>
<dbReference type="SMART" id="SM00382">
    <property type="entry name" value="AAA"/>
    <property type="match status" value="1"/>
</dbReference>
<reference evidence="3" key="2">
    <citation type="journal article" date="2021" name="PeerJ">
        <title>Extensive microbial diversity within the chicken gut microbiome revealed by metagenomics and culture.</title>
        <authorList>
            <person name="Gilroy R."/>
            <person name="Ravi A."/>
            <person name="Getino M."/>
            <person name="Pursley I."/>
            <person name="Horton D.L."/>
            <person name="Alikhan N.F."/>
            <person name="Baker D."/>
            <person name="Gharbi K."/>
            <person name="Hall N."/>
            <person name="Watson M."/>
            <person name="Adriaenssens E.M."/>
            <person name="Foster-Nyarko E."/>
            <person name="Jarju S."/>
            <person name="Secka A."/>
            <person name="Antonio M."/>
            <person name="Oren A."/>
            <person name="Chaudhuri R.R."/>
            <person name="La Ragione R."/>
            <person name="Hildebrand F."/>
            <person name="Pallen M.J."/>
        </authorList>
    </citation>
    <scope>NUCLEOTIDE SEQUENCE</scope>
    <source>
        <strain evidence="3">D3-1215</strain>
    </source>
</reference>
<organism evidence="3 4">
    <name type="scientific">Candidatus Enterocola intestinipullorum</name>
    <dbReference type="NCBI Taxonomy" id="2840783"/>
    <lineage>
        <taxon>Bacteria</taxon>
        <taxon>Pseudomonadati</taxon>
        <taxon>Bacteroidota</taxon>
        <taxon>Bacteroidia</taxon>
        <taxon>Bacteroidales</taxon>
        <taxon>Candidatus Enterocola</taxon>
    </lineage>
</organism>
<accession>A0A9D9EGA1</accession>
<dbReference type="InterPro" id="IPR025158">
    <property type="entry name" value="Mg_chelat-rel_C"/>
</dbReference>
<dbReference type="Gene3D" id="3.30.230.10">
    <property type="match status" value="1"/>
</dbReference>
<dbReference type="GO" id="GO:0005524">
    <property type="term" value="F:ATP binding"/>
    <property type="evidence" value="ECO:0007669"/>
    <property type="project" value="InterPro"/>
</dbReference>
<comment type="caution">
    <text evidence="3">The sequence shown here is derived from an EMBL/GenBank/DDBJ whole genome shotgun (WGS) entry which is preliminary data.</text>
</comment>
<sequence>MLVKTYGAAVQGIDATLISIEVSISSGVRFFLVGLPDSAIKESHERILSAFAYNKYPFPRKQVIINLSPADIRKAGSAYDLPIAIGILAASDIVRTDKLSSYAIMGELSLDGTLLPIKGALPVAIKIFQDGFKGIVLPSQNAREAAVIDGLEVYAADNLQQVVGFFNGAGTLERATADIKSCLASGNNHQGLDFADVKGQESVKRAMEVAAAGGHNILLIGPPGSGKSMLAKRLPSILPPLSFEEALETTKIHSVAGKLGKTGSLLTDRPFRSPHHTISDIALVGGGSFPQPGEISLAHNGVLFLDELPEFKRQALEVLRQPLEDRRITVSRSLCSVDYPAGFMLVASMNPCPCGYFNHPTRECVCPHGAVRKYLNRISGPLLDRIDMHVEIVPVDFESMSQNRPAESSSTVRERVIRARSRQSVRFKDMAGIYCNAQMDAGLLHRTVQPDKEGLELLQYAMDKLQLSARAYDRILRVSRTIADLDDSDEVSAVHVSEAIGYRNLDRATWDN</sequence>
<dbReference type="InterPro" id="IPR020568">
    <property type="entry name" value="Ribosomal_Su5_D2-typ_SF"/>
</dbReference>
<proteinExistence type="inferred from homology"/>
<dbReference type="InterPro" id="IPR003593">
    <property type="entry name" value="AAA+_ATPase"/>
</dbReference>
<dbReference type="AlphaFoldDB" id="A0A9D9EGA1"/>
<reference evidence="3" key="1">
    <citation type="submission" date="2020-10" db="EMBL/GenBank/DDBJ databases">
        <authorList>
            <person name="Gilroy R."/>
        </authorList>
    </citation>
    <scope>NUCLEOTIDE SEQUENCE</scope>
    <source>
        <strain evidence="3">D3-1215</strain>
    </source>
</reference>
<dbReference type="InterPro" id="IPR027417">
    <property type="entry name" value="P-loop_NTPase"/>
</dbReference>
<dbReference type="InterPro" id="IPR014721">
    <property type="entry name" value="Ribsml_uS5_D2-typ_fold_subgr"/>
</dbReference>
<evidence type="ECO:0000313" key="3">
    <source>
        <dbReference type="EMBL" id="MBO8446320.1"/>
    </source>
</evidence>
<dbReference type="NCBIfam" id="TIGR00368">
    <property type="entry name" value="YifB family Mg chelatase-like AAA ATPase"/>
    <property type="match status" value="1"/>
</dbReference>
<dbReference type="Gene3D" id="3.40.50.300">
    <property type="entry name" value="P-loop containing nucleotide triphosphate hydrolases"/>
    <property type="match status" value="1"/>
</dbReference>
<dbReference type="SUPFAM" id="SSF52540">
    <property type="entry name" value="P-loop containing nucleoside triphosphate hydrolases"/>
    <property type="match status" value="1"/>
</dbReference>
<dbReference type="PANTHER" id="PTHR32039">
    <property type="entry name" value="MAGNESIUM-CHELATASE SUBUNIT CHLI"/>
    <property type="match status" value="1"/>
</dbReference>
<feature type="domain" description="AAA+ ATPase" evidence="2">
    <location>
        <begin position="213"/>
        <end position="396"/>
    </location>
</feature>
<evidence type="ECO:0000313" key="4">
    <source>
        <dbReference type="Proteomes" id="UP000823637"/>
    </source>
</evidence>
<evidence type="ECO:0000259" key="2">
    <source>
        <dbReference type="SMART" id="SM00382"/>
    </source>
</evidence>